<keyword evidence="9" id="KW-0430">Lectin</keyword>
<evidence type="ECO:0000256" key="7">
    <source>
        <dbReference type="ARBA" id="ARBA00022692"/>
    </source>
</evidence>
<accession>A0A8X8ALS2</accession>
<evidence type="ECO:0000256" key="15">
    <source>
        <dbReference type="ARBA" id="ARBA00023157"/>
    </source>
</evidence>
<dbReference type="GO" id="GO:0005886">
    <property type="term" value="C:plasma membrane"/>
    <property type="evidence" value="ECO:0007669"/>
    <property type="project" value="UniProtKB-SubCell"/>
</dbReference>
<dbReference type="SMART" id="SM00108">
    <property type="entry name" value="B_lectin"/>
    <property type="match status" value="1"/>
</dbReference>
<comment type="subcellular location">
    <subcellularLocation>
        <location evidence="1">Cell membrane</location>
        <topology evidence="1">Single-pass type I membrane protein</topology>
    </subcellularLocation>
</comment>
<keyword evidence="7 20" id="KW-0812">Transmembrane</keyword>
<evidence type="ECO:0000256" key="9">
    <source>
        <dbReference type="ARBA" id="ARBA00022734"/>
    </source>
</evidence>
<keyword evidence="11" id="KW-0418">Kinase</keyword>
<dbReference type="Pfam" id="PF07714">
    <property type="entry name" value="PK_Tyr_Ser-Thr"/>
    <property type="match status" value="1"/>
</dbReference>
<evidence type="ECO:0000256" key="13">
    <source>
        <dbReference type="ARBA" id="ARBA00022989"/>
    </source>
</evidence>
<feature type="transmembrane region" description="Helical" evidence="20">
    <location>
        <begin position="508"/>
        <end position="530"/>
    </location>
</feature>
<keyword evidence="10" id="KW-0547">Nucleotide-binding</keyword>
<dbReference type="CDD" id="cd00028">
    <property type="entry name" value="B_lectin"/>
    <property type="match status" value="1"/>
</dbReference>
<keyword evidence="3" id="KW-1003">Cell membrane</keyword>
<evidence type="ECO:0000256" key="2">
    <source>
        <dbReference type="ARBA" id="ARBA00012513"/>
    </source>
</evidence>
<feature type="domain" description="Bulb-type lectin" evidence="21">
    <location>
        <begin position="177"/>
        <end position="296"/>
    </location>
</feature>
<evidence type="ECO:0000256" key="6">
    <source>
        <dbReference type="ARBA" id="ARBA00022679"/>
    </source>
</evidence>
<evidence type="ECO:0000256" key="3">
    <source>
        <dbReference type="ARBA" id="ARBA00022475"/>
    </source>
</evidence>
<keyword evidence="16" id="KW-0675">Receptor</keyword>
<dbReference type="GO" id="GO:0005524">
    <property type="term" value="F:ATP binding"/>
    <property type="evidence" value="ECO:0007669"/>
    <property type="project" value="UniProtKB-KW"/>
</dbReference>
<dbReference type="Pfam" id="PF01453">
    <property type="entry name" value="B_lectin"/>
    <property type="match status" value="1"/>
</dbReference>
<dbReference type="FunFam" id="2.90.10.10:FF:000009">
    <property type="entry name" value="Receptor-like serine/threonine-protein kinase SD1-8"/>
    <property type="match status" value="1"/>
</dbReference>
<organism evidence="22 23">
    <name type="scientific">Populus tomentosa</name>
    <name type="common">Chinese white poplar</name>
    <dbReference type="NCBI Taxonomy" id="118781"/>
    <lineage>
        <taxon>Eukaryota</taxon>
        <taxon>Viridiplantae</taxon>
        <taxon>Streptophyta</taxon>
        <taxon>Embryophyta</taxon>
        <taxon>Tracheophyta</taxon>
        <taxon>Spermatophyta</taxon>
        <taxon>Magnoliopsida</taxon>
        <taxon>eudicotyledons</taxon>
        <taxon>Gunneridae</taxon>
        <taxon>Pentapetalae</taxon>
        <taxon>rosids</taxon>
        <taxon>fabids</taxon>
        <taxon>Malpighiales</taxon>
        <taxon>Salicaceae</taxon>
        <taxon>Saliceae</taxon>
        <taxon>Populus</taxon>
    </lineage>
</organism>
<name>A0A8X8ALS2_POPTO</name>
<dbReference type="PANTHER" id="PTHR32444">
    <property type="entry name" value="BULB-TYPE LECTIN DOMAIN-CONTAINING PROTEIN"/>
    <property type="match status" value="1"/>
</dbReference>
<evidence type="ECO:0000256" key="10">
    <source>
        <dbReference type="ARBA" id="ARBA00022741"/>
    </source>
</evidence>
<dbReference type="FunFam" id="3.30.200.20:FF:001120">
    <property type="entry name" value="Putative DUF26-domain receptor-like protein kinase family protein"/>
    <property type="match status" value="1"/>
</dbReference>
<evidence type="ECO:0000256" key="12">
    <source>
        <dbReference type="ARBA" id="ARBA00022840"/>
    </source>
</evidence>
<evidence type="ECO:0000313" key="22">
    <source>
        <dbReference type="EMBL" id="KAG6790681.1"/>
    </source>
</evidence>
<dbReference type="PANTHER" id="PTHR32444:SF226">
    <property type="entry name" value="BULB-TYPE LECTIN DOMAIN-CONTAINING PROTEIN"/>
    <property type="match status" value="1"/>
</dbReference>
<evidence type="ECO:0000313" key="23">
    <source>
        <dbReference type="Proteomes" id="UP000886885"/>
    </source>
</evidence>
<keyword evidence="4" id="KW-0723">Serine/threonine-protein kinase</keyword>
<dbReference type="InterPro" id="IPR001480">
    <property type="entry name" value="Bulb-type_lectin_dom"/>
</dbReference>
<comment type="catalytic activity">
    <reaction evidence="18">
        <text>L-threonyl-[protein] + ATP = O-phospho-L-threonyl-[protein] + ADP + H(+)</text>
        <dbReference type="Rhea" id="RHEA:46608"/>
        <dbReference type="Rhea" id="RHEA-COMP:11060"/>
        <dbReference type="Rhea" id="RHEA-COMP:11605"/>
        <dbReference type="ChEBI" id="CHEBI:15378"/>
        <dbReference type="ChEBI" id="CHEBI:30013"/>
        <dbReference type="ChEBI" id="CHEBI:30616"/>
        <dbReference type="ChEBI" id="CHEBI:61977"/>
        <dbReference type="ChEBI" id="CHEBI:456216"/>
        <dbReference type="EC" id="2.7.11.1"/>
    </reaction>
</comment>
<keyword evidence="8" id="KW-0732">Signal</keyword>
<gene>
    <name evidence="22" type="ORF">POTOM_006844</name>
</gene>
<evidence type="ECO:0000256" key="19">
    <source>
        <dbReference type="ARBA" id="ARBA00048679"/>
    </source>
</evidence>
<dbReference type="AlphaFoldDB" id="A0A8X8ALS2"/>
<evidence type="ECO:0000256" key="16">
    <source>
        <dbReference type="ARBA" id="ARBA00023170"/>
    </source>
</evidence>
<dbReference type="PROSITE" id="PS50927">
    <property type="entry name" value="BULB_LECTIN"/>
    <property type="match status" value="1"/>
</dbReference>
<dbReference type="Proteomes" id="UP000886885">
    <property type="component" value="Chromosome 1D"/>
</dbReference>
<keyword evidence="6" id="KW-0808">Transferase</keyword>
<keyword evidence="5" id="KW-0597">Phosphoprotein</keyword>
<dbReference type="EMBL" id="JAAWWB010000002">
    <property type="protein sequence ID" value="KAG6790681.1"/>
    <property type="molecule type" value="Genomic_DNA"/>
</dbReference>
<dbReference type="GO" id="GO:0004674">
    <property type="term" value="F:protein serine/threonine kinase activity"/>
    <property type="evidence" value="ECO:0007669"/>
    <property type="project" value="UniProtKB-KW"/>
</dbReference>
<evidence type="ECO:0000256" key="8">
    <source>
        <dbReference type="ARBA" id="ARBA00022729"/>
    </source>
</evidence>
<evidence type="ECO:0000256" key="11">
    <source>
        <dbReference type="ARBA" id="ARBA00022777"/>
    </source>
</evidence>
<comment type="catalytic activity">
    <reaction evidence="19">
        <text>L-seryl-[protein] + ATP = O-phospho-L-seryl-[protein] + ADP + H(+)</text>
        <dbReference type="Rhea" id="RHEA:17989"/>
        <dbReference type="Rhea" id="RHEA-COMP:9863"/>
        <dbReference type="Rhea" id="RHEA-COMP:11604"/>
        <dbReference type="ChEBI" id="CHEBI:15378"/>
        <dbReference type="ChEBI" id="CHEBI:29999"/>
        <dbReference type="ChEBI" id="CHEBI:30616"/>
        <dbReference type="ChEBI" id="CHEBI:83421"/>
        <dbReference type="ChEBI" id="CHEBI:456216"/>
        <dbReference type="EC" id="2.7.11.1"/>
    </reaction>
</comment>
<evidence type="ECO:0000256" key="5">
    <source>
        <dbReference type="ARBA" id="ARBA00022553"/>
    </source>
</evidence>
<keyword evidence="12" id="KW-0067">ATP-binding</keyword>
<evidence type="ECO:0000256" key="14">
    <source>
        <dbReference type="ARBA" id="ARBA00023136"/>
    </source>
</evidence>
<comment type="caution">
    <text evidence="22">The sequence shown here is derived from an EMBL/GenBank/DDBJ whole genome shotgun (WGS) entry which is preliminary data.</text>
</comment>
<dbReference type="EC" id="2.7.11.1" evidence="2"/>
<evidence type="ECO:0000256" key="18">
    <source>
        <dbReference type="ARBA" id="ARBA00047899"/>
    </source>
</evidence>
<evidence type="ECO:0000259" key="21">
    <source>
        <dbReference type="PROSITE" id="PS50927"/>
    </source>
</evidence>
<keyword evidence="14 20" id="KW-0472">Membrane</keyword>
<keyword evidence="17" id="KW-0325">Glycoprotein</keyword>
<sequence length="660" mass="74185">MQTRICKNQLYIGKLELEQKEKENYIPMAAESEASGLNGKLELEQKEKENYIPMAAESEASGLNGKLETSLIPLLKSPDWTECFLLCNDNTLFFSFLLTLNFSLVRLSEVPSPDLEWVMEDVKVFQNYELGLEISNDSVVIAPPFQFLSKLEKKKVQERINRFYLFYFCASHALAAGSLYQGGDSLNSSTTLVSKNGLFTLGFTRLGSDASYLGIWHTNDTSHPFWLANRDKSIADNSGVLGIDGSGNMILTYSGGDLVDFYSSRSSTTNLTAVLEDSGNFILKDANSHSDQILWQSFDHPTDVFLPGMKLGINRRTGQSWYLASWLSNVVPASGAFTFEWEPNGQQLVIELRGELFWTRGSLRSNGSFEILTGYIFSTQEDEMIFSRWNLSSDGGIIEEYNGGLFGGATCNGNSLGRGCVRWNAGPACKRSNRDKYELLSGYFDYKFPITVDDNASLSISDCMDRCWKNCSCVGIDRRGENYANYTFSWKLYGRPERKIGWSVHRRWLWILAAVGTVLIMVLAGILMYLGRRRLREKFLHELMTMDTTNDIYELENDGNKASLQGKLPEGREIAVKRLSRSSGQGQGLVELKNELILIAKLQHMNLVRLLGCCIQGEEKMLVYVYMPDKSLDSFIFGKLIMPSCYKVNGSLFLKGCGLG</sequence>
<evidence type="ECO:0000256" key="17">
    <source>
        <dbReference type="ARBA" id="ARBA00023180"/>
    </source>
</evidence>
<dbReference type="GO" id="GO:0030246">
    <property type="term" value="F:carbohydrate binding"/>
    <property type="evidence" value="ECO:0007669"/>
    <property type="project" value="UniProtKB-KW"/>
</dbReference>
<reference evidence="22" key="1">
    <citation type="journal article" date="2020" name="bioRxiv">
        <title>Hybrid origin of Populus tomentosa Carr. identified through genome sequencing and phylogenomic analysis.</title>
        <authorList>
            <person name="An X."/>
            <person name="Gao K."/>
            <person name="Chen Z."/>
            <person name="Li J."/>
            <person name="Yang X."/>
            <person name="Yang X."/>
            <person name="Zhou J."/>
            <person name="Guo T."/>
            <person name="Zhao T."/>
            <person name="Huang S."/>
            <person name="Miao D."/>
            <person name="Khan W.U."/>
            <person name="Rao P."/>
            <person name="Ye M."/>
            <person name="Lei B."/>
            <person name="Liao W."/>
            <person name="Wang J."/>
            <person name="Ji L."/>
            <person name="Li Y."/>
            <person name="Guo B."/>
            <person name="Mustafa N.S."/>
            <person name="Li S."/>
            <person name="Yun Q."/>
            <person name="Keller S.R."/>
            <person name="Mao J."/>
            <person name="Zhang R."/>
            <person name="Strauss S.H."/>
        </authorList>
    </citation>
    <scope>NUCLEOTIDE SEQUENCE</scope>
    <source>
        <strain evidence="22">GM15</strain>
        <tissue evidence="22">Leaf</tissue>
    </source>
</reference>
<evidence type="ECO:0000256" key="4">
    <source>
        <dbReference type="ARBA" id="ARBA00022527"/>
    </source>
</evidence>
<proteinExistence type="predicted"/>
<keyword evidence="13 20" id="KW-1133">Transmembrane helix</keyword>
<evidence type="ECO:0000256" key="1">
    <source>
        <dbReference type="ARBA" id="ARBA00004251"/>
    </source>
</evidence>
<keyword evidence="23" id="KW-1185">Reference proteome</keyword>
<dbReference type="OrthoDB" id="4062651at2759"/>
<evidence type="ECO:0000256" key="20">
    <source>
        <dbReference type="SAM" id="Phobius"/>
    </source>
</evidence>
<protein>
    <recommendedName>
        <fullName evidence="2">non-specific serine/threonine protein kinase</fullName>
        <ecNumber evidence="2">2.7.11.1</ecNumber>
    </recommendedName>
</protein>
<keyword evidence="15" id="KW-1015">Disulfide bond</keyword>
<dbReference type="InterPro" id="IPR001245">
    <property type="entry name" value="Ser-Thr/Tyr_kinase_cat_dom"/>
</dbReference>